<dbReference type="Gene3D" id="3.30.70.1230">
    <property type="entry name" value="Nucleotide cyclase"/>
    <property type="match status" value="1"/>
</dbReference>
<dbReference type="PROSITE" id="PS50125">
    <property type="entry name" value="GUANYLATE_CYCLASE_2"/>
    <property type="match status" value="1"/>
</dbReference>
<dbReference type="GO" id="GO:0006171">
    <property type="term" value="P:cAMP biosynthetic process"/>
    <property type="evidence" value="ECO:0007669"/>
    <property type="project" value="TreeGrafter"/>
</dbReference>
<proteinExistence type="predicted"/>
<comment type="caution">
    <text evidence="3">The sequence shown here is derived from an EMBL/GenBank/DDBJ whole genome shotgun (WGS) entry which is preliminary data.</text>
</comment>
<keyword evidence="1" id="KW-0175">Coiled coil</keyword>
<keyword evidence="4" id="KW-1185">Reference proteome</keyword>
<dbReference type="EMBL" id="MOEC01000014">
    <property type="protein sequence ID" value="OIS92773.1"/>
    <property type="molecule type" value="Genomic_DNA"/>
</dbReference>
<dbReference type="Pfam" id="PF00211">
    <property type="entry name" value="Guanylate_cyc"/>
    <property type="match status" value="1"/>
</dbReference>
<evidence type="ECO:0000259" key="2">
    <source>
        <dbReference type="PROSITE" id="PS50125"/>
    </source>
</evidence>
<name>A0A1J6HID8_9HYPH</name>
<accession>A0A1J6HID8</accession>
<dbReference type="PANTHER" id="PTHR43081:SF11">
    <property type="entry name" value="BLR2264 PROTEIN"/>
    <property type="match status" value="1"/>
</dbReference>
<dbReference type="InterPro" id="IPR029787">
    <property type="entry name" value="Nucleotide_cyclase"/>
</dbReference>
<dbReference type="AlphaFoldDB" id="A0A1J6HID8"/>
<evidence type="ECO:0000313" key="3">
    <source>
        <dbReference type="EMBL" id="OIS92773.1"/>
    </source>
</evidence>
<dbReference type="RefSeq" id="WP_071632482.1">
    <property type="nucleotide sequence ID" value="NZ_JBCAUP010000033.1"/>
</dbReference>
<dbReference type="InterPro" id="IPR050697">
    <property type="entry name" value="Adenylyl/Guanylyl_Cyclase_3/4"/>
</dbReference>
<dbReference type="GO" id="GO:0004016">
    <property type="term" value="F:adenylate cyclase activity"/>
    <property type="evidence" value="ECO:0007669"/>
    <property type="project" value="UniProtKB-ARBA"/>
</dbReference>
<evidence type="ECO:0000313" key="4">
    <source>
        <dbReference type="Proteomes" id="UP000182985"/>
    </source>
</evidence>
<dbReference type="OrthoDB" id="4565346at2"/>
<dbReference type="SUPFAM" id="SSF55073">
    <property type="entry name" value="Nucleotide cyclase"/>
    <property type="match status" value="1"/>
</dbReference>
<feature type="coiled-coil region" evidence="1">
    <location>
        <begin position="288"/>
        <end position="315"/>
    </location>
</feature>
<evidence type="ECO:0000256" key="1">
    <source>
        <dbReference type="SAM" id="Coils"/>
    </source>
</evidence>
<dbReference type="GO" id="GO:0035556">
    <property type="term" value="P:intracellular signal transduction"/>
    <property type="evidence" value="ECO:0007669"/>
    <property type="project" value="InterPro"/>
</dbReference>
<dbReference type="InterPro" id="IPR001054">
    <property type="entry name" value="A/G_cyclase"/>
</dbReference>
<dbReference type="Proteomes" id="UP000182985">
    <property type="component" value="Unassembled WGS sequence"/>
</dbReference>
<dbReference type="PANTHER" id="PTHR43081">
    <property type="entry name" value="ADENYLATE CYCLASE, TERMINAL-DIFFERENTIATION SPECIFIC-RELATED"/>
    <property type="match status" value="1"/>
</dbReference>
<feature type="domain" description="Guanylate cyclase" evidence="2">
    <location>
        <begin position="220"/>
        <end position="355"/>
    </location>
</feature>
<sequence length="446" mass="48971">MRKTETGVSAVLLDKATEWLTRSSMAGETLQTILLGFCERLAAAGLPVARAHMTFSMLHPLYDAVGFTWHRSQGLTIEGFRHKQGEKPERFLSSPYYYLLSNKLDHLRRRFTPDSADEFPVFTELKQQGMTDYLAFIQPFGADSMQGMMGSWSTDSRSGFDDDMIASLLRLQSQLAVAAKIAVLGKLTNSMLTTYLGGDAGRRVLNGQIKRGDGETIRAALVMGDMRQSTALAEKEGRQLYIETLNQFFDALAAPFNRNGGEILSFIGDGFLAVYPCGRHREPSVIACQAAVSALAQAQANVAALNKERRKNDKSAIRYGVGLHVGNVMFGNVGLRDRLTFSAFGSAVNEVQRLQGLTKRYSSEIIASGNFVNYSGGDWVKLGDEKLRGVGQKVTVLRPKSLACCNADKLSDDSNVDELSEAEQIMLLHRNAGSNEPNRVLETSSK</sequence>
<organism evidence="3 4">
    <name type="scientific">Brucella cytisi</name>
    <dbReference type="NCBI Taxonomy" id="407152"/>
    <lineage>
        <taxon>Bacteria</taxon>
        <taxon>Pseudomonadati</taxon>
        <taxon>Pseudomonadota</taxon>
        <taxon>Alphaproteobacteria</taxon>
        <taxon>Hyphomicrobiales</taxon>
        <taxon>Brucellaceae</taxon>
        <taxon>Brucella/Ochrobactrum group</taxon>
        <taxon>Brucella</taxon>
    </lineage>
</organism>
<protein>
    <submittedName>
        <fullName evidence="3">Adenylate/guanylate cyclase domain-containing protein</fullName>
    </submittedName>
</protein>
<reference evidence="3 4" key="1">
    <citation type="submission" date="2016-10" db="EMBL/GenBank/DDBJ databases">
        <title>The Draft Genome Sequence of the Potato Rhizosphere Bacteria Ochrobactrum sp. IPA7.2.</title>
        <authorList>
            <person name="Gogoleva N.E."/>
            <person name="Khlopko Y.A."/>
            <person name="Burygin G.L."/>
            <person name="Plotnikov A.O."/>
        </authorList>
    </citation>
    <scope>NUCLEOTIDE SEQUENCE [LARGE SCALE GENOMIC DNA]</scope>
    <source>
        <strain evidence="3 4">IPA7.2</strain>
    </source>
</reference>
<gene>
    <name evidence="3" type="ORF">BLA27_14705</name>
</gene>
<dbReference type="CDD" id="cd07302">
    <property type="entry name" value="CHD"/>
    <property type="match status" value="1"/>
</dbReference>